<keyword evidence="4" id="KW-1185">Reference proteome</keyword>
<comment type="caution">
    <text evidence="3">The sequence shown here is derived from an EMBL/GenBank/DDBJ whole genome shotgun (WGS) entry which is preliminary data.</text>
</comment>
<name>A0A9W8LS47_9FUNG</name>
<accession>A0A9W8LS47</accession>
<evidence type="ECO:0000313" key="3">
    <source>
        <dbReference type="EMBL" id="KAJ2797493.1"/>
    </source>
</evidence>
<reference evidence="3" key="1">
    <citation type="submission" date="2022-07" db="EMBL/GenBank/DDBJ databases">
        <title>Phylogenomic reconstructions and comparative analyses of Kickxellomycotina fungi.</title>
        <authorList>
            <person name="Reynolds N.K."/>
            <person name="Stajich J.E."/>
            <person name="Barry K."/>
            <person name="Grigoriev I.V."/>
            <person name="Crous P."/>
            <person name="Smith M.E."/>
        </authorList>
    </citation>
    <scope>NUCLEOTIDE SEQUENCE</scope>
    <source>
        <strain evidence="3">NRRL 1565</strain>
    </source>
</reference>
<feature type="compositionally biased region" description="Basic and acidic residues" evidence="2">
    <location>
        <begin position="117"/>
        <end position="130"/>
    </location>
</feature>
<evidence type="ECO:0000313" key="4">
    <source>
        <dbReference type="Proteomes" id="UP001140094"/>
    </source>
</evidence>
<evidence type="ECO:0000256" key="2">
    <source>
        <dbReference type="SAM" id="MobiDB-lite"/>
    </source>
</evidence>
<protein>
    <submittedName>
        <fullName evidence="3">Uncharacterized protein</fullName>
    </submittedName>
</protein>
<keyword evidence="1" id="KW-0175">Coiled coil</keyword>
<sequence length="663" mass="72625">MRDGVERGELDPANARHHYGVLDTVVGEQDQRMIANKQQHQRMEDMDHRRKFQEELRQANESARRETQEWREEMRGMKKTLDAILVAVQARNSRSASPVQPARYAVSSASESLSEETDGRSRSATYEEFKTSAQTGRTTGPVTGYRGTASSDGDFSHGPFRATPARGAAATPYLDCVENDELVSKDSRDAFCTPRGNFPVWGHGEVGFTPASAGRSGHHADVELPREDAPARQVHSQMMDARSKRTPAGPVPTNDGYDHQNGESATAGLYPICLSSNGDDQILNVAGQVFMSEYGNLTDTCPAVDYHAVNQRTWDDVFPLPVICEPTVQLAQKHADLPMPTCAHNGDTGWNLSAAAEIIIAPQKWSNFAPCSHQTQLDSADVAEIDDADEKYVFGDVEMSDVVTNHQTNVPDVQYDDSEVWMEYDADAIMFAHEDDDTGYWPAPSRHHVQIVNQTADLETDKQWRLSEFDWGAEPLEPRLAAAIGVTEYRSLAVTGSMTNPVFFAVDECQIFLFEYPDPVAHCERVAHVVAPGSTWRGEDALKPPEFYAHMVATDGSEASEVRHDGFLQMDRAKGDDTNAEQVAMVHMARNILPLLNSGALGPAAAFAAHGAFLGKWPQYTGVAPAIAPRPAVHGAVKPVGFLHSYEACAAGIPYALESLALS</sequence>
<organism evidence="3 4">
    <name type="scientific">Coemansia guatemalensis</name>
    <dbReference type="NCBI Taxonomy" id="2761395"/>
    <lineage>
        <taxon>Eukaryota</taxon>
        <taxon>Fungi</taxon>
        <taxon>Fungi incertae sedis</taxon>
        <taxon>Zoopagomycota</taxon>
        <taxon>Kickxellomycotina</taxon>
        <taxon>Kickxellomycetes</taxon>
        <taxon>Kickxellales</taxon>
        <taxon>Kickxellaceae</taxon>
        <taxon>Coemansia</taxon>
    </lineage>
</organism>
<feature type="coiled-coil region" evidence="1">
    <location>
        <begin position="49"/>
        <end position="80"/>
    </location>
</feature>
<feature type="region of interest" description="Disordered" evidence="2">
    <location>
        <begin position="102"/>
        <end position="156"/>
    </location>
</feature>
<dbReference type="Proteomes" id="UP001140094">
    <property type="component" value="Unassembled WGS sequence"/>
</dbReference>
<proteinExistence type="predicted"/>
<evidence type="ECO:0000256" key="1">
    <source>
        <dbReference type="SAM" id="Coils"/>
    </source>
</evidence>
<gene>
    <name evidence="3" type="ORF">H4R20_005159</name>
</gene>
<feature type="compositionally biased region" description="Polar residues" evidence="2">
    <location>
        <begin position="131"/>
        <end position="141"/>
    </location>
</feature>
<dbReference type="EMBL" id="JANBUO010001618">
    <property type="protein sequence ID" value="KAJ2797493.1"/>
    <property type="molecule type" value="Genomic_DNA"/>
</dbReference>
<dbReference type="AlphaFoldDB" id="A0A9W8LS47"/>
<feature type="non-terminal residue" evidence="3">
    <location>
        <position position="663"/>
    </location>
</feature>